<proteinExistence type="predicted"/>
<gene>
    <name evidence="1" type="primary">Acey_s0025.g1222</name>
    <name evidence="1" type="ORF">Y032_0025g1222</name>
</gene>
<sequence>MPIDHHATSVITPFTSGLSSFTLSVWRTSRAVAIATTAGCRRDCHDCCRSLRIVIANTSDVPKMNWRWECLR</sequence>
<dbReference type="Proteomes" id="UP000024635">
    <property type="component" value="Unassembled WGS sequence"/>
</dbReference>
<name>A0A016UVH3_9BILA</name>
<organism evidence="1 2">
    <name type="scientific">Ancylostoma ceylanicum</name>
    <dbReference type="NCBI Taxonomy" id="53326"/>
    <lineage>
        <taxon>Eukaryota</taxon>
        <taxon>Metazoa</taxon>
        <taxon>Ecdysozoa</taxon>
        <taxon>Nematoda</taxon>
        <taxon>Chromadorea</taxon>
        <taxon>Rhabditida</taxon>
        <taxon>Rhabditina</taxon>
        <taxon>Rhabditomorpha</taxon>
        <taxon>Strongyloidea</taxon>
        <taxon>Ancylostomatidae</taxon>
        <taxon>Ancylostomatinae</taxon>
        <taxon>Ancylostoma</taxon>
    </lineage>
</organism>
<keyword evidence="2" id="KW-1185">Reference proteome</keyword>
<comment type="caution">
    <text evidence="1">The sequence shown here is derived from an EMBL/GenBank/DDBJ whole genome shotgun (WGS) entry which is preliminary data.</text>
</comment>
<dbReference type="AlphaFoldDB" id="A0A016UVH3"/>
<dbReference type="EMBL" id="JARK01001361">
    <property type="protein sequence ID" value="EYC19185.1"/>
    <property type="molecule type" value="Genomic_DNA"/>
</dbReference>
<reference evidence="2" key="1">
    <citation type="journal article" date="2015" name="Nat. Genet.">
        <title>The genome and transcriptome of the zoonotic hookworm Ancylostoma ceylanicum identify infection-specific gene families.</title>
        <authorList>
            <person name="Schwarz E.M."/>
            <person name="Hu Y."/>
            <person name="Antoshechkin I."/>
            <person name="Miller M.M."/>
            <person name="Sternberg P.W."/>
            <person name="Aroian R.V."/>
        </authorList>
    </citation>
    <scope>NUCLEOTIDE SEQUENCE</scope>
    <source>
        <strain evidence="2">HY135</strain>
    </source>
</reference>
<evidence type="ECO:0000313" key="2">
    <source>
        <dbReference type="Proteomes" id="UP000024635"/>
    </source>
</evidence>
<evidence type="ECO:0000313" key="1">
    <source>
        <dbReference type="EMBL" id="EYC19185.1"/>
    </source>
</evidence>
<accession>A0A016UVH3</accession>
<protein>
    <submittedName>
        <fullName evidence="1">Uncharacterized protein</fullName>
    </submittedName>
</protein>